<reference evidence="2 3" key="2">
    <citation type="journal article" date="2020" name="Microbiol. Resour. Announc.">
        <title>Antarctic desert soil bacteria exhibit high novel natural product potential, evaluated through long-read genome sequencing and comparative genomics.</title>
        <authorList>
            <person name="Benaud N."/>
            <person name="Edwards R.J."/>
            <person name="Amos T.G."/>
            <person name="D'Agostino P.M."/>
            <person name="Gutierrez-Chavez C."/>
            <person name="Montgomery K."/>
            <person name="Nicetic I."/>
            <person name="Ferrari B.C."/>
        </authorList>
    </citation>
    <scope>NUCLEOTIDE SEQUENCE [LARGE SCALE GENOMIC DNA]</scope>
    <source>
        <strain evidence="2 3">SPB151</strain>
    </source>
</reference>
<dbReference type="KEGG" id="kqi:F1D05_01110"/>
<keyword evidence="3" id="KW-1185">Reference proteome</keyword>
<dbReference type="EMBL" id="CP043661">
    <property type="protein sequence ID" value="QNE16750.1"/>
    <property type="molecule type" value="Genomic_DNA"/>
</dbReference>
<reference evidence="3" key="1">
    <citation type="submission" date="2019-09" db="EMBL/GenBank/DDBJ databases">
        <title>Antimicrobial potential of Antarctic Bacteria.</title>
        <authorList>
            <person name="Benaud N."/>
            <person name="Edwards R.J."/>
            <person name="Ferrari B.C."/>
        </authorList>
    </citation>
    <scope>NUCLEOTIDE SEQUENCE [LARGE SCALE GENOMIC DNA]</scope>
    <source>
        <strain evidence="3">SPB151</strain>
    </source>
</reference>
<dbReference type="Proteomes" id="UP000515563">
    <property type="component" value="Chromosome"/>
</dbReference>
<organism evidence="2 3">
    <name type="scientific">Kribbella qitaiheensis</name>
    <dbReference type="NCBI Taxonomy" id="1544730"/>
    <lineage>
        <taxon>Bacteria</taxon>
        <taxon>Bacillati</taxon>
        <taxon>Actinomycetota</taxon>
        <taxon>Actinomycetes</taxon>
        <taxon>Propionibacteriales</taxon>
        <taxon>Kribbellaceae</taxon>
        <taxon>Kribbella</taxon>
    </lineage>
</organism>
<name>A0A7G6WRY5_9ACTN</name>
<dbReference type="RefSeq" id="WP_185445418.1">
    <property type="nucleotide sequence ID" value="NZ_CP043661.1"/>
</dbReference>
<feature type="region of interest" description="Disordered" evidence="1">
    <location>
        <begin position="49"/>
        <end position="71"/>
    </location>
</feature>
<protein>
    <submittedName>
        <fullName evidence="2">Uncharacterized protein</fullName>
    </submittedName>
</protein>
<gene>
    <name evidence="2" type="ORF">F1D05_01110</name>
</gene>
<proteinExistence type="predicted"/>
<evidence type="ECO:0000313" key="3">
    <source>
        <dbReference type="Proteomes" id="UP000515563"/>
    </source>
</evidence>
<sequence>MEPMNLLVARRTVADDMRRQVNPLPDGAAQQRRTRITRQVVNLFRRSVTRHSRSAGKPAAAPRVVSESFGD</sequence>
<evidence type="ECO:0000313" key="2">
    <source>
        <dbReference type="EMBL" id="QNE16750.1"/>
    </source>
</evidence>
<evidence type="ECO:0000256" key="1">
    <source>
        <dbReference type="SAM" id="MobiDB-lite"/>
    </source>
</evidence>
<dbReference type="AlphaFoldDB" id="A0A7G6WRY5"/>
<accession>A0A7G6WRY5</accession>